<dbReference type="PROSITE" id="PS50234">
    <property type="entry name" value="VWFA"/>
    <property type="match status" value="1"/>
</dbReference>
<keyword evidence="1" id="KW-1133">Transmembrane helix</keyword>
<feature type="transmembrane region" description="Helical" evidence="1">
    <location>
        <begin position="349"/>
        <end position="366"/>
    </location>
</feature>
<dbReference type="InterPro" id="IPR002035">
    <property type="entry name" value="VWF_A"/>
</dbReference>
<dbReference type="Gene3D" id="3.40.50.410">
    <property type="entry name" value="von Willebrand factor, type A domain"/>
    <property type="match status" value="1"/>
</dbReference>
<dbReference type="SUPFAM" id="SSF53300">
    <property type="entry name" value="vWA-like"/>
    <property type="match status" value="1"/>
</dbReference>
<keyword evidence="4" id="KW-1185">Reference proteome</keyword>
<keyword evidence="1" id="KW-0472">Membrane</keyword>
<evidence type="ECO:0000259" key="2">
    <source>
        <dbReference type="PROSITE" id="PS50234"/>
    </source>
</evidence>
<dbReference type="AlphaFoldDB" id="W5IHG0"/>
<dbReference type="eggNOG" id="COG2304">
    <property type="taxonomic scope" value="Bacteria"/>
</dbReference>
<sequence>METLSITWRWPWAILLAVLVLLAVLIAVNIWVRRKYPNKPLVHPVQKESQAYSWTVSDDLKSPKAASRYLLYRRLSRFAAIILAVIGLITALLMGRPSQVDRENTSSGSRDIVLCLDVSGSALAYDRQIIAAYLEIIDQLQGERIGLSIFDSTSRTVFPLTDDYDVIQSQLKYGFTILQKVSSGAYNKISKKEYAQIQDWLEGTRNITNSSSLIGDGLVSCALQLPQFSINANDSSDKKGSAARARNARSASIIFATDNVQSGKGTYSLTEAMSVVTKSGISVDGLYIGPQSRSSSTSAIQMKNLITHSGGVFVDMNNTADLNSLVQAIEKTSSGLKKPSQQANMIDRPQVLVLLLILALAAYLLTARRLRR</sequence>
<dbReference type="EMBL" id="ADCX01000013">
    <property type="protein sequence ID" value="EFG26293.1"/>
    <property type="molecule type" value="Genomic_DNA"/>
</dbReference>
<name>W5IHG0_SCAIO</name>
<organism evidence="3 4">
    <name type="scientific">Scardovia inopinata F0304</name>
    <dbReference type="NCBI Taxonomy" id="641146"/>
    <lineage>
        <taxon>Bacteria</taxon>
        <taxon>Bacillati</taxon>
        <taxon>Actinomycetota</taxon>
        <taxon>Actinomycetes</taxon>
        <taxon>Bifidobacteriales</taxon>
        <taxon>Bifidobacteriaceae</taxon>
        <taxon>Scardovia</taxon>
    </lineage>
</organism>
<evidence type="ECO:0000256" key="1">
    <source>
        <dbReference type="SAM" id="Phobius"/>
    </source>
</evidence>
<dbReference type="RefSeq" id="WP_006293767.1">
    <property type="nucleotide sequence ID" value="NZ_GG770226.1"/>
</dbReference>
<feature type="transmembrane region" description="Helical" evidence="1">
    <location>
        <begin position="12"/>
        <end position="32"/>
    </location>
</feature>
<accession>W5IHG0</accession>
<dbReference type="HOGENOM" id="CLU_046646_1_0_11"/>
<dbReference type="Proteomes" id="UP000005777">
    <property type="component" value="Unassembled WGS sequence"/>
</dbReference>
<reference evidence="3 4" key="1">
    <citation type="submission" date="2012-01" db="EMBL/GenBank/DDBJ databases">
        <title>The Genome Sequence of Scardovia inopinata F0304.</title>
        <authorList>
            <consortium name="The Broad Institute Genome Sequencing Platform"/>
            <person name="Ward D."/>
            <person name="Earl A."/>
            <person name="Feldgarden M."/>
            <person name="Gevers D."/>
            <person name="Young S."/>
            <person name="Zeng Q."/>
            <person name="Koehrsen M."/>
            <person name="Alvarado L."/>
            <person name="Berlin A.M."/>
            <person name="Borenstein D."/>
            <person name="Chapman S.B."/>
            <person name="Chen Z."/>
            <person name="Engels R."/>
            <person name="Freedman E."/>
            <person name="Gellesch M."/>
            <person name="Goldberg J."/>
            <person name="Griggs A."/>
            <person name="Gujja S."/>
            <person name="Heilman E.R."/>
            <person name="Heiman D.I."/>
            <person name="Hepburn T.A."/>
            <person name="Howarth C."/>
            <person name="Jen D."/>
            <person name="Larson L."/>
            <person name="Mehta T."/>
            <person name="Park D."/>
            <person name="Pearson M."/>
            <person name="Richards J."/>
            <person name="Roberts A."/>
            <person name="Saif S."/>
            <person name="Shea T.D."/>
            <person name="Shenoy N."/>
            <person name="Sisk P."/>
            <person name="Stolte C."/>
            <person name="Sykes S.N."/>
            <person name="Walk T."/>
            <person name="White J."/>
            <person name="Yandava C."/>
            <person name="Izard J."/>
            <person name="Baranova O.V."/>
            <person name="Blanton J.M."/>
            <person name="Tanner A.C."/>
            <person name="Dewhirst F."/>
            <person name="Haas B."/>
            <person name="Nusbaum C."/>
            <person name="Birren B."/>
        </authorList>
    </citation>
    <scope>NUCLEOTIDE SEQUENCE [LARGE SCALE GENOMIC DNA]</scope>
    <source>
        <strain evidence="3 4">F0304</strain>
    </source>
</reference>
<gene>
    <name evidence="3" type="ORF">HMPREF9020_01377</name>
</gene>
<comment type="caution">
    <text evidence="3">The sequence shown here is derived from an EMBL/GenBank/DDBJ whole genome shotgun (WGS) entry which is preliminary data.</text>
</comment>
<evidence type="ECO:0000313" key="4">
    <source>
        <dbReference type="Proteomes" id="UP000005777"/>
    </source>
</evidence>
<feature type="domain" description="VWFA" evidence="2">
    <location>
        <begin position="111"/>
        <end position="329"/>
    </location>
</feature>
<proteinExistence type="predicted"/>
<dbReference type="Pfam" id="PF13519">
    <property type="entry name" value="VWA_2"/>
    <property type="match status" value="1"/>
</dbReference>
<evidence type="ECO:0000313" key="3">
    <source>
        <dbReference type="EMBL" id="EFG26293.1"/>
    </source>
</evidence>
<keyword evidence="1" id="KW-0812">Transmembrane</keyword>
<feature type="transmembrane region" description="Helical" evidence="1">
    <location>
        <begin position="78"/>
        <end position="95"/>
    </location>
</feature>
<dbReference type="InterPro" id="IPR036465">
    <property type="entry name" value="vWFA_dom_sf"/>
</dbReference>
<protein>
    <recommendedName>
        <fullName evidence="2">VWFA domain-containing protein</fullName>
    </recommendedName>
</protein>